<evidence type="ECO:0000313" key="1">
    <source>
        <dbReference type="EMBL" id="WBV60948.1"/>
    </source>
</evidence>
<name>A0ABY7QMP4_9FLAO</name>
<dbReference type="RefSeq" id="WP_271149255.1">
    <property type="nucleotide sequence ID" value="NZ_CP115859.1"/>
</dbReference>
<reference evidence="1 2" key="1">
    <citation type="submission" date="2023-01" db="EMBL/GenBank/DDBJ databases">
        <title>Complete genome of Chryseobacterium camelliae VAN22-5A.</title>
        <authorList>
            <person name="Zong G."/>
            <person name="Cao G."/>
        </authorList>
    </citation>
    <scope>NUCLEOTIDE SEQUENCE [LARGE SCALE GENOMIC DNA]</scope>
    <source>
        <strain evidence="1 2">VAN22-5A</strain>
    </source>
</reference>
<proteinExistence type="predicted"/>
<evidence type="ECO:0000313" key="2">
    <source>
        <dbReference type="Proteomes" id="UP001210978"/>
    </source>
</evidence>
<dbReference type="InterPro" id="IPR010921">
    <property type="entry name" value="Trp_repressor/repl_initiator"/>
</dbReference>
<accession>A0ABY7QMP4</accession>
<gene>
    <name evidence="1" type="ORF">PFY12_02225</name>
</gene>
<organism evidence="1 2">
    <name type="scientific">Chryseobacterium camelliae</name>
    <dbReference type="NCBI Taxonomy" id="1265445"/>
    <lineage>
        <taxon>Bacteria</taxon>
        <taxon>Pseudomonadati</taxon>
        <taxon>Bacteroidota</taxon>
        <taxon>Flavobacteriia</taxon>
        <taxon>Flavobacteriales</taxon>
        <taxon>Weeksellaceae</taxon>
        <taxon>Chryseobacterium group</taxon>
        <taxon>Chryseobacterium</taxon>
    </lineage>
</organism>
<protein>
    <recommendedName>
        <fullName evidence="3">HTH domain-containing protein</fullName>
    </recommendedName>
</protein>
<dbReference type="EMBL" id="CP115859">
    <property type="protein sequence ID" value="WBV60948.1"/>
    <property type="molecule type" value="Genomic_DNA"/>
</dbReference>
<keyword evidence="2" id="KW-1185">Reference proteome</keyword>
<evidence type="ECO:0008006" key="3">
    <source>
        <dbReference type="Google" id="ProtNLM"/>
    </source>
</evidence>
<dbReference type="Proteomes" id="UP001210978">
    <property type="component" value="Chromosome"/>
</dbReference>
<sequence>MITIDEQIEQVLKTIEIETGINRKDFISNSRKPILLEARKKAAKLLITDAHLSDDGIAKVLGISKSTANTYRNSLGFHKRY</sequence>
<dbReference type="SUPFAM" id="SSF48295">
    <property type="entry name" value="TrpR-like"/>
    <property type="match status" value="1"/>
</dbReference>